<reference evidence="1 2" key="1">
    <citation type="submission" date="2021-04" db="EMBL/GenBank/DDBJ databases">
        <title>Chitinophaga sp. nov., isolated from the rhizosphere soil.</title>
        <authorList>
            <person name="He S."/>
        </authorList>
    </citation>
    <scope>NUCLEOTIDE SEQUENCE [LARGE SCALE GENOMIC DNA]</scope>
    <source>
        <strain evidence="1 2">2R12</strain>
    </source>
</reference>
<dbReference type="RefSeq" id="WP_211974150.1">
    <property type="nucleotide sequence ID" value="NZ_CBFHAM010000024.1"/>
</dbReference>
<comment type="caution">
    <text evidence="1">The sequence shown here is derived from an EMBL/GenBank/DDBJ whole genome shotgun (WGS) entry which is preliminary data.</text>
</comment>
<protein>
    <submittedName>
        <fullName evidence="1">Uncharacterized protein</fullName>
    </submittedName>
</protein>
<keyword evidence="2" id="KW-1185">Reference proteome</keyword>
<proteinExistence type="predicted"/>
<evidence type="ECO:0000313" key="2">
    <source>
        <dbReference type="Proteomes" id="UP000676386"/>
    </source>
</evidence>
<organism evidence="1 2">
    <name type="scientific">Chitinophaga hostae</name>
    <dbReference type="NCBI Taxonomy" id="2831022"/>
    <lineage>
        <taxon>Bacteria</taxon>
        <taxon>Pseudomonadati</taxon>
        <taxon>Bacteroidota</taxon>
        <taxon>Chitinophagia</taxon>
        <taxon>Chitinophagales</taxon>
        <taxon>Chitinophagaceae</taxon>
        <taxon>Chitinophaga</taxon>
    </lineage>
</organism>
<gene>
    <name evidence="1" type="ORF">KE626_17170</name>
</gene>
<evidence type="ECO:0000313" key="1">
    <source>
        <dbReference type="EMBL" id="MBS0029056.1"/>
    </source>
</evidence>
<sequence length="274" mass="31927">MFGFEKKYDNPELIATINETRDRWFTFLQKLEERMTEMCAAAVPELKSVFNQDTDPYKRAHGHMLMGLLGQLSQMRTKANQVREEKINGLLFSGEAMIPGIITKAGSKYHSLLHSFRMDCIDRHQVFEEKLHAAIEQLQQAAGEQDLETAYQEQLLAFEKIKDSFNCRQCGGDISIPKMFFIATYVSCSFCHTQNTFMPSTEAQMVLHNARSLAEQRTAHLLRNFNETHPKDPGLYRKYLRAMFDEWNKIVPDMANENEKFYERMLKDMEIGHY</sequence>
<dbReference type="Proteomes" id="UP000676386">
    <property type="component" value="Unassembled WGS sequence"/>
</dbReference>
<dbReference type="EMBL" id="JAGTXB010000007">
    <property type="protein sequence ID" value="MBS0029056.1"/>
    <property type="molecule type" value="Genomic_DNA"/>
</dbReference>
<name>A0ABS5J1E9_9BACT</name>
<accession>A0ABS5J1E9</accession>